<reference evidence="1 2" key="1">
    <citation type="journal article" date="2022" name="Genome Biol. Evol.">
        <title>The Spruce Budworm Genome: Reconstructing the Evolutionary History of Antifreeze Proteins.</title>
        <authorList>
            <person name="Beliveau C."/>
            <person name="Gagne P."/>
            <person name="Picq S."/>
            <person name="Vernygora O."/>
            <person name="Keeling C.I."/>
            <person name="Pinkney K."/>
            <person name="Doucet D."/>
            <person name="Wen F."/>
            <person name="Johnston J.S."/>
            <person name="Maaroufi H."/>
            <person name="Boyle B."/>
            <person name="Laroche J."/>
            <person name="Dewar K."/>
            <person name="Juretic N."/>
            <person name="Blackburn G."/>
            <person name="Nisole A."/>
            <person name="Brunet B."/>
            <person name="Brandao M."/>
            <person name="Lumley L."/>
            <person name="Duan J."/>
            <person name="Quan G."/>
            <person name="Lucarotti C.J."/>
            <person name="Roe A.D."/>
            <person name="Sperling F.A.H."/>
            <person name="Levesque R.C."/>
            <person name="Cusson M."/>
        </authorList>
    </citation>
    <scope>NUCLEOTIDE SEQUENCE [LARGE SCALE GENOMIC DNA]</scope>
    <source>
        <strain evidence="1">Glfc:IPQL:Cfum</strain>
    </source>
</reference>
<dbReference type="Proteomes" id="UP001064048">
    <property type="component" value="Chromosome 8"/>
</dbReference>
<evidence type="ECO:0000313" key="2">
    <source>
        <dbReference type="Proteomes" id="UP001064048"/>
    </source>
</evidence>
<gene>
    <name evidence="1" type="ORF">MSG28_005345</name>
</gene>
<sequence length="168" mass="19223">MSIKVLYHRRGETRRGETRIEICMAAPAAARDAQKNQKNILGIPYRVLYRYTTDGQRYTRSDLKERRVRLPSCRYNRAALGRMVSGTNYFKLFDWMANEQVGLLMCADNEQCCGGCCIEGECIDTYRSCQYSFDVCKDHSCRGEENCVAYTPLNCPGCEPLPLCQITN</sequence>
<keyword evidence="2" id="KW-1185">Reference proteome</keyword>
<name>A0ACC0JQW1_CHOFU</name>
<comment type="caution">
    <text evidence="1">The sequence shown here is derived from an EMBL/GenBank/DDBJ whole genome shotgun (WGS) entry which is preliminary data.</text>
</comment>
<evidence type="ECO:0000313" key="1">
    <source>
        <dbReference type="EMBL" id="KAI8426548.1"/>
    </source>
</evidence>
<dbReference type="EMBL" id="CM046108">
    <property type="protein sequence ID" value="KAI8426548.1"/>
    <property type="molecule type" value="Genomic_DNA"/>
</dbReference>
<proteinExistence type="predicted"/>
<accession>A0ACC0JQW1</accession>
<organism evidence="1 2">
    <name type="scientific">Choristoneura fumiferana</name>
    <name type="common">Spruce budworm moth</name>
    <name type="synonym">Archips fumiferana</name>
    <dbReference type="NCBI Taxonomy" id="7141"/>
    <lineage>
        <taxon>Eukaryota</taxon>
        <taxon>Metazoa</taxon>
        <taxon>Ecdysozoa</taxon>
        <taxon>Arthropoda</taxon>
        <taxon>Hexapoda</taxon>
        <taxon>Insecta</taxon>
        <taxon>Pterygota</taxon>
        <taxon>Neoptera</taxon>
        <taxon>Endopterygota</taxon>
        <taxon>Lepidoptera</taxon>
        <taxon>Glossata</taxon>
        <taxon>Ditrysia</taxon>
        <taxon>Tortricoidea</taxon>
        <taxon>Tortricidae</taxon>
        <taxon>Tortricinae</taxon>
        <taxon>Choristoneura</taxon>
    </lineage>
</organism>
<protein>
    <submittedName>
        <fullName evidence="1">Uncharacterized protein</fullName>
    </submittedName>
</protein>